<name>A0A4P7NPJ8_PYROR</name>
<protein>
    <submittedName>
        <fullName evidence="2">Uncharacterized protein</fullName>
    </submittedName>
</protein>
<dbReference type="AlphaFoldDB" id="A0A4P7NPJ8"/>
<dbReference type="EMBL" id="CP034209">
    <property type="protein sequence ID" value="QBZ64237.1"/>
    <property type="molecule type" value="Genomic_DNA"/>
</dbReference>
<evidence type="ECO:0000313" key="2">
    <source>
        <dbReference type="EMBL" id="QBZ64237.1"/>
    </source>
</evidence>
<keyword evidence="1" id="KW-1133">Transmembrane helix</keyword>
<proteinExistence type="predicted"/>
<evidence type="ECO:0000313" key="3">
    <source>
        <dbReference type="Proteomes" id="UP000294847"/>
    </source>
</evidence>
<evidence type="ECO:0000256" key="1">
    <source>
        <dbReference type="SAM" id="Phobius"/>
    </source>
</evidence>
<organism evidence="2 3">
    <name type="scientific">Pyricularia oryzae</name>
    <name type="common">Rice blast fungus</name>
    <name type="synonym">Magnaporthe oryzae</name>
    <dbReference type="NCBI Taxonomy" id="318829"/>
    <lineage>
        <taxon>Eukaryota</taxon>
        <taxon>Fungi</taxon>
        <taxon>Dikarya</taxon>
        <taxon>Ascomycota</taxon>
        <taxon>Pezizomycotina</taxon>
        <taxon>Sordariomycetes</taxon>
        <taxon>Sordariomycetidae</taxon>
        <taxon>Magnaporthales</taxon>
        <taxon>Pyriculariaceae</taxon>
        <taxon>Pyricularia</taxon>
    </lineage>
</organism>
<feature type="transmembrane region" description="Helical" evidence="1">
    <location>
        <begin position="166"/>
        <end position="189"/>
    </location>
</feature>
<keyword evidence="1" id="KW-0472">Membrane</keyword>
<reference evidence="2 3" key="1">
    <citation type="journal article" date="2019" name="Mol. Biol. Evol.">
        <title>Blast fungal genomes show frequent chromosomal changes, gene gains and losses, and effector gene turnover.</title>
        <authorList>
            <person name="Gomez Luciano L.B."/>
            <person name="Jason Tsai I."/>
            <person name="Chuma I."/>
            <person name="Tosa Y."/>
            <person name="Chen Y.H."/>
            <person name="Li J.Y."/>
            <person name="Li M.Y."/>
            <person name="Jade Lu M.Y."/>
            <person name="Nakayashiki H."/>
            <person name="Li W.H."/>
        </authorList>
    </citation>
    <scope>NUCLEOTIDE SEQUENCE [LARGE SCALE GENOMIC DNA]</scope>
    <source>
        <strain evidence="2">MZ5-1-6</strain>
    </source>
</reference>
<accession>A0A4P7NPJ8</accession>
<gene>
    <name evidence="2" type="ORF">PoMZ_05931</name>
</gene>
<keyword evidence="1" id="KW-0812">Transmembrane</keyword>
<feature type="transmembrane region" description="Helical" evidence="1">
    <location>
        <begin position="93"/>
        <end position="120"/>
    </location>
</feature>
<sequence>MHDRFAAVGSSAIVVDPKACLTHYYMKAFFQIVVPRSGNKTFIYCTHDVELYADYAANGFCNMTSHSPADVFSSPAWYDCPNLNPDAAIFSKAVLLLMAWIALPCVTGVAFLLGAGFVGWKMRMDTLAQTKLYPVGVFQRTMLVFGMGLAAALLSIPWMLQWLGAITWLTIAVFLKGVFGFHVFCGLRVGTFDFWRPFMPLGRKIRARMGGRERLGDFDERWQGFDPSVWQEEFLGKEMQPYKPTETMSIEDLGDEKTIVIEVLGDDKTLVAEELVDEKRSITRSNTF</sequence>
<feature type="transmembrane region" description="Helical" evidence="1">
    <location>
        <begin position="141"/>
        <end position="160"/>
    </location>
</feature>
<dbReference type="Proteomes" id="UP000294847">
    <property type="component" value="Chromosome 6"/>
</dbReference>